<proteinExistence type="inferred from homology"/>
<dbReference type="SMART" id="SM00732">
    <property type="entry name" value="YqgFc"/>
    <property type="match status" value="1"/>
</dbReference>
<dbReference type="Pfam" id="PF03652">
    <property type="entry name" value="RuvX"/>
    <property type="match status" value="1"/>
</dbReference>
<dbReference type="PANTHER" id="PTHR33317:SF4">
    <property type="entry name" value="POLYNUCLEOTIDYL TRANSFERASE, RIBONUCLEASE H-LIKE SUPERFAMILY PROTEIN"/>
    <property type="match status" value="1"/>
</dbReference>
<dbReference type="InterPro" id="IPR006641">
    <property type="entry name" value="YqgF/RNaseH-like_dom"/>
</dbReference>
<keyword evidence="3 5" id="KW-0540">Nuclease</keyword>
<evidence type="ECO:0000313" key="7">
    <source>
        <dbReference type="EMBL" id="PIT91061.1"/>
    </source>
</evidence>
<evidence type="ECO:0000259" key="6">
    <source>
        <dbReference type="SMART" id="SM00732"/>
    </source>
</evidence>
<dbReference type="Gene3D" id="3.30.420.140">
    <property type="entry name" value="YqgF/RNase H-like domain"/>
    <property type="match status" value="1"/>
</dbReference>
<dbReference type="AlphaFoldDB" id="A0A2M6WE31"/>
<evidence type="ECO:0000256" key="5">
    <source>
        <dbReference type="HAMAP-Rule" id="MF_00651"/>
    </source>
</evidence>
<dbReference type="CDD" id="cd16964">
    <property type="entry name" value="YqgF"/>
    <property type="match status" value="1"/>
</dbReference>
<dbReference type="EC" id="3.1.-.-" evidence="5"/>
<dbReference type="HAMAP" id="MF_00651">
    <property type="entry name" value="Nuclease_YqgF"/>
    <property type="match status" value="1"/>
</dbReference>
<dbReference type="EMBL" id="PFBJ01000012">
    <property type="protein sequence ID" value="PIT91061.1"/>
    <property type="molecule type" value="Genomic_DNA"/>
</dbReference>
<evidence type="ECO:0000256" key="3">
    <source>
        <dbReference type="ARBA" id="ARBA00022722"/>
    </source>
</evidence>
<keyword evidence="1 5" id="KW-0963">Cytoplasm</keyword>
<evidence type="ECO:0000313" key="8">
    <source>
        <dbReference type="Proteomes" id="UP000228809"/>
    </source>
</evidence>
<keyword evidence="4 5" id="KW-0378">Hydrolase</keyword>
<comment type="caution">
    <text evidence="7">The sequence shown here is derived from an EMBL/GenBank/DDBJ whole genome shotgun (WGS) entry which is preliminary data.</text>
</comment>
<dbReference type="InterPro" id="IPR005227">
    <property type="entry name" value="YqgF"/>
</dbReference>
<dbReference type="GO" id="GO:0004518">
    <property type="term" value="F:nuclease activity"/>
    <property type="evidence" value="ECO:0007669"/>
    <property type="project" value="UniProtKB-KW"/>
</dbReference>
<organism evidence="7 8">
    <name type="scientific">Candidatus Kaiserbacteria bacterium CG10_big_fil_rev_8_21_14_0_10_49_17</name>
    <dbReference type="NCBI Taxonomy" id="1974609"/>
    <lineage>
        <taxon>Bacteria</taxon>
        <taxon>Candidatus Kaiseribacteriota</taxon>
    </lineage>
</organism>
<feature type="domain" description="YqgF/RNase H-like" evidence="6">
    <location>
        <begin position="1"/>
        <end position="99"/>
    </location>
</feature>
<reference evidence="8" key="1">
    <citation type="submission" date="2017-09" db="EMBL/GenBank/DDBJ databases">
        <title>Depth-based differentiation of microbial function through sediment-hosted aquifers and enrichment of novel symbionts in the deep terrestrial subsurface.</title>
        <authorList>
            <person name="Probst A.J."/>
            <person name="Ladd B."/>
            <person name="Jarett J.K."/>
            <person name="Geller-Mcgrath D.E."/>
            <person name="Sieber C.M.K."/>
            <person name="Emerson J.B."/>
            <person name="Anantharaman K."/>
            <person name="Thomas B.C."/>
            <person name="Malmstrom R."/>
            <person name="Stieglmeier M."/>
            <person name="Klingl A."/>
            <person name="Woyke T."/>
            <person name="Ryan C.M."/>
            <person name="Banfield J.F."/>
        </authorList>
    </citation>
    <scope>NUCLEOTIDE SEQUENCE [LARGE SCALE GENOMIC DNA]</scope>
</reference>
<comment type="similarity">
    <text evidence="5">Belongs to the YqgF HJR family.</text>
</comment>
<sequence length="128" mass="14087">MKMIGIDYGTKRVGIAISDESNTLAFPYRVLPNNHLLVEEVVSIVDKEGIEGIVVGESKDFKGEENPVMANARAFVDQLERHTAAPVHFEPEYLTSFHAGHTSAPHLKDASAAAIILQTFLDKEKGKR</sequence>
<gene>
    <name evidence="7" type="ORF">COU17_02415</name>
</gene>
<comment type="subcellular location">
    <subcellularLocation>
        <location evidence="5">Cytoplasm</location>
    </subcellularLocation>
</comment>
<dbReference type="InterPro" id="IPR012337">
    <property type="entry name" value="RNaseH-like_sf"/>
</dbReference>
<comment type="function">
    <text evidence="5">Could be a nuclease involved in processing of the 5'-end of pre-16S rRNA.</text>
</comment>
<dbReference type="SUPFAM" id="SSF53098">
    <property type="entry name" value="Ribonuclease H-like"/>
    <property type="match status" value="1"/>
</dbReference>
<dbReference type="GO" id="GO:0005737">
    <property type="term" value="C:cytoplasm"/>
    <property type="evidence" value="ECO:0007669"/>
    <property type="project" value="UniProtKB-SubCell"/>
</dbReference>
<dbReference type="Proteomes" id="UP000228809">
    <property type="component" value="Unassembled WGS sequence"/>
</dbReference>
<dbReference type="PANTHER" id="PTHR33317">
    <property type="entry name" value="POLYNUCLEOTIDYL TRANSFERASE, RIBONUCLEASE H-LIKE SUPERFAMILY PROTEIN"/>
    <property type="match status" value="1"/>
</dbReference>
<accession>A0A2M6WE31</accession>
<keyword evidence="2 5" id="KW-0690">Ribosome biogenesis</keyword>
<protein>
    <recommendedName>
        <fullName evidence="5">Putative pre-16S rRNA nuclease</fullName>
        <ecNumber evidence="5">3.1.-.-</ecNumber>
    </recommendedName>
</protein>
<dbReference type="InterPro" id="IPR037027">
    <property type="entry name" value="YqgF/RNaseH-like_dom_sf"/>
</dbReference>
<evidence type="ECO:0000256" key="4">
    <source>
        <dbReference type="ARBA" id="ARBA00022801"/>
    </source>
</evidence>
<dbReference type="GO" id="GO:0016788">
    <property type="term" value="F:hydrolase activity, acting on ester bonds"/>
    <property type="evidence" value="ECO:0007669"/>
    <property type="project" value="UniProtKB-UniRule"/>
</dbReference>
<evidence type="ECO:0000256" key="2">
    <source>
        <dbReference type="ARBA" id="ARBA00022517"/>
    </source>
</evidence>
<evidence type="ECO:0000256" key="1">
    <source>
        <dbReference type="ARBA" id="ARBA00022490"/>
    </source>
</evidence>
<dbReference type="GO" id="GO:0000967">
    <property type="term" value="P:rRNA 5'-end processing"/>
    <property type="evidence" value="ECO:0007669"/>
    <property type="project" value="UniProtKB-UniRule"/>
</dbReference>
<name>A0A2M6WE31_9BACT</name>